<protein>
    <submittedName>
        <fullName evidence="2">Uncharacterized protein</fullName>
    </submittedName>
</protein>
<accession>A0AAW2EZB9</accession>
<organism evidence="2 3">
    <name type="scientific">Cardiocondyla obscurior</name>
    <dbReference type="NCBI Taxonomy" id="286306"/>
    <lineage>
        <taxon>Eukaryota</taxon>
        <taxon>Metazoa</taxon>
        <taxon>Ecdysozoa</taxon>
        <taxon>Arthropoda</taxon>
        <taxon>Hexapoda</taxon>
        <taxon>Insecta</taxon>
        <taxon>Pterygota</taxon>
        <taxon>Neoptera</taxon>
        <taxon>Endopterygota</taxon>
        <taxon>Hymenoptera</taxon>
        <taxon>Apocrita</taxon>
        <taxon>Aculeata</taxon>
        <taxon>Formicoidea</taxon>
        <taxon>Formicidae</taxon>
        <taxon>Myrmicinae</taxon>
        <taxon>Cardiocondyla</taxon>
    </lineage>
</organism>
<dbReference type="AlphaFoldDB" id="A0AAW2EZB9"/>
<sequence>MIEICFARADRRSRENEKEKEKEKDRPTRHSLYYSLLKQLSRDEQLRSLKRQVNRSILQFGSYSLPRSRIDSQKNTRRSREKEITALGESLQTKDSNKFSMLAGRRRCFISAMYARPVWNRTPRSPLIKYRDLHNLFRSSYKSLLARVVYLEC</sequence>
<evidence type="ECO:0000313" key="2">
    <source>
        <dbReference type="EMBL" id="KAL0107325.1"/>
    </source>
</evidence>
<reference evidence="2 3" key="1">
    <citation type="submission" date="2023-03" db="EMBL/GenBank/DDBJ databases">
        <title>High recombination rates correlate with genetic variation in Cardiocondyla obscurior ants.</title>
        <authorList>
            <person name="Errbii M."/>
        </authorList>
    </citation>
    <scope>NUCLEOTIDE SEQUENCE [LARGE SCALE GENOMIC DNA]</scope>
    <source>
        <strain evidence="2">Alpha-2009</strain>
        <tissue evidence="2">Whole body</tissue>
    </source>
</reference>
<dbReference type="EMBL" id="JADYXP020000017">
    <property type="protein sequence ID" value="KAL0107325.1"/>
    <property type="molecule type" value="Genomic_DNA"/>
</dbReference>
<comment type="caution">
    <text evidence="2">The sequence shown here is derived from an EMBL/GenBank/DDBJ whole genome shotgun (WGS) entry which is preliminary data.</text>
</comment>
<name>A0AAW2EZB9_9HYME</name>
<gene>
    <name evidence="2" type="ORF">PUN28_015698</name>
</gene>
<keyword evidence="3" id="KW-1185">Reference proteome</keyword>
<proteinExistence type="predicted"/>
<evidence type="ECO:0000256" key="1">
    <source>
        <dbReference type="SAM" id="MobiDB-lite"/>
    </source>
</evidence>
<feature type="compositionally biased region" description="Basic and acidic residues" evidence="1">
    <location>
        <begin position="10"/>
        <end position="28"/>
    </location>
</feature>
<dbReference type="Proteomes" id="UP001430953">
    <property type="component" value="Unassembled WGS sequence"/>
</dbReference>
<evidence type="ECO:0000313" key="3">
    <source>
        <dbReference type="Proteomes" id="UP001430953"/>
    </source>
</evidence>
<feature type="region of interest" description="Disordered" evidence="1">
    <location>
        <begin position="10"/>
        <end position="29"/>
    </location>
</feature>